<dbReference type="Proteomes" id="UP000031637">
    <property type="component" value="Chromosome"/>
</dbReference>
<dbReference type="Gene3D" id="1.10.260.40">
    <property type="entry name" value="lambda repressor-like DNA-binding domains"/>
    <property type="match status" value="1"/>
</dbReference>
<evidence type="ECO:0000313" key="2">
    <source>
        <dbReference type="EMBL" id="BAO28303.1"/>
    </source>
</evidence>
<protein>
    <submittedName>
        <fullName evidence="2">Transcriptional regulator, XRE family</fullName>
    </submittedName>
</protein>
<sequence>MARKQKLDFSDIATTRKKANLSQVDFWARYGVTQSTSSRYETGRTIPKPLAILLWLHQSGKVTDKDLAEALK</sequence>
<dbReference type="InterPro" id="IPR010982">
    <property type="entry name" value="Lambda_DNA-bd_dom_sf"/>
</dbReference>
<dbReference type="STRING" id="1223802.SUTH_00489"/>
<dbReference type="RefSeq" id="WP_052473796.1">
    <property type="nucleotide sequence ID" value="NZ_AP012547.1"/>
</dbReference>
<keyword evidence="3" id="KW-1185">Reference proteome</keyword>
<dbReference type="EMBL" id="AP012547">
    <property type="protein sequence ID" value="BAO28303.1"/>
    <property type="molecule type" value="Genomic_DNA"/>
</dbReference>
<dbReference type="InterPro" id="IPR055172">
    <property type="entry name" value="HTH_RsaL-like"/>
</dbReference>
<dbReference type="InterPro" id="IPR001387">
    <property type="entry name" value="Cro/C1-type_HTH"/>
</dbReference>
<evidence type="ECO:0000313" key="3">
    <source>
        <dbReference type="Proteomes" id="UP000031637"/>
    </source>
</evidence>
<dbReference type="CDD" id="cd00093">
    <property type="entry name" value="HTH_XRE"/>
    <property type="match status" value="1"/>
</dbReference>
<evidence type="ECO:0000259" key="1">
    <source>
        <dbReference type="Pfam" id="PF22495"/>
    </source>
</evidence>
<proteinExistence type="predicted"/>
<gene>
    <name evidence="2" type="ORF">SUTH_00489</name>
</gene>
<dbReference type="OrthoDB" id="3173404at2"/>
<dbReference type="GO" id="GO:0003677">
    <property type="term" value="F:DNA binding"/>
    <property type="evidence" value="ECO:0007669"/>
    <property type="project" value="InterPro"/>
</dbReference>
<dbReference type="SUPFAM" id="SSF47413">
    <property type="entry name" value="lambda repressor-like DNA-binding domains"/>
    <property type="match status" value="1"/>
</dbReference>
<feature type="domain" description="RsaL-like HTH" evidence="1">
    <location>
        <begin position="15"/>
        <end position="57"/>
    </location>
</feature>
<accession>W0SF26</accession>
<reference evidence="2 3" key="1">
    <citation type="journal article" date="2014" name="Syst. Appl. Microbiol.">
        <title>Complete genomes of freshwater sulfur oxidizers Sulfuricella denitrificans skB26 and Sulfuritalea hydrogenivorans sk43H: genetic insights into the sulfur oxidation pathway of betaproteobacteria.</title>
        <authorList>
            <person name="Watanabe T."/>
            <person name="Kojima H."/>
            <person name="Fukui M."/>
        </authorList>
    </citation>
    <scope>NUCLEOTIDE SEQUENCE [LARGE SCALE GENOMIC DNA]</scope>
    <source>
        <strain evidence="2">DSM22779</strain>
    </source>
</reference>
<organism evidence="2 3">
    <name type="scientific">Sulfuritalea hydrogenivorans sk43H</name>
    <dbReference type="NCBI Taxonomy" id="1223802"/>
    <lineage>
        <taxon>Bacteria</taxon>
        <taxon>Pseudomonadati</taxon>
        <taxon>Pseudomonadota</taxon>
        <taxon>Betaproteobacteria</taxon>
        <taxon>Nitrosomonadales</taxon>
        <taxon>Sterolibacteriaceae</taxon>
        <taxon>Sulfuritalea</taxon>
    </lineage>
</organism>
<dbReference type="Pfam" id="PF22495">
    <property type="entry name" value="HTH_92"/>
    <property type="match status" value="1"/>
</dbReference>
<dbReference type="KEGG" id="shd:SUTH_00489"/>
<dbReference type="HOGENOM" id="CLU_2720824_0_0_4"/>
<dbReference type="AlphaFoldDB" id="W0SF26"/>
<name>W0SF26_9PROT</name>